<organism evidence="10 11">
    <name type="scientific">Kineococcus xinjiangensis</name>
    <dbReference type="NCBI Taxonomy" id="512762"/>
    <lineage>
        <taxon>Bacteria</taxon>
        <taxon>Bacillati</taxon>
        <taxon>Actinomycetota</taxon>
        <taxon>Actinomycetes</taxon>
        <taxon>Kineosporiales</taxon>
        <taxon>Kineosporiaceae</taxon>
        <taxon>Kineococcus</taxon>
    </lineage>
</organism>
<feature type="region of interest" description="Disordered" evidence="9">
    <location>
        <begin position="1"/>
        <end position="21"/>
    </location>
</feature>
<dbReference type="EC" id="5.1.3.3" evidence="5"/>
<dbReference type="InterPro" id="IPR008183">
    <property type="entry name" value="Aldose_1/G6P_1-epimerase"/>
</dbReference>
<dbReference type="NCBIfam" id="NF008277">
    <property type="entry name" value="PRK11055.1"/>
    <property type="match status" value="1"/>
</dbReference>
<reference evidence="10 11" key="1">
    <citation type="submission" date="2018-02" db="EMBL/GenBank/DDBJ databases">
        <title>Genomic Encyclopedia of Archaeal and Bacterial Type Strains, Phase II (KMG-II): from individual species to whole genera.</title>
        <authorList>
            <person name="Goeker M."/>
        </authorList>
    </citation>
    <scope>NUCLEOTIDE SEQUENCE [LARGE SCALE GENOMIC DNA]</scope>
    <source>
        <strain evidence="10 11">DSM 22857</strain>
    </source>
</reference>
<dbReference type="GO" id="GO:0004034">
    <property type="term" value="F:aldose 1-epimerase activity"/>
    <property type="evidence" value="ECO:0007669"/>
    <property type="project" value="UniProtKB-EC"/>
</dbReference>
<keyword evidence="3 5" id="KW-0413">Isomerase</keyword>
<keyword evidence="11" id="KW-1185">Reference proteome</keyword>
<comment type="catalytic activity">
    <reaction evidence="5">
        <text>alpha-D-glucose = beta-D-glucose</text>
        <dbReference type="Rhea" id="RHEA:10264"/>
        <dbReference type="ChEBI" id="CHEBI:15903"/>
        <dbReference type="ChEBI" id="CHEBI:17925"/>
        <dbReference type="EC" id="5.1.3.3"/>
    </reaction>
</comment>
<protein>
    <recommendedName>
        <fullName evidence="5">Aldose 1-epimerase</fullName>
        <ecNumber evidence="5">5.1.3.3</ecNumber>
    </recommendedName>
</protein>
<evidence type="ECO:0000313" key="10">
    <source>
        <dbReference type="EMBL" id="PPK97421.1"/>
    </source>
</evidence>
<dbReference type="Pfam" id="PF01263">
    <property type="entry name" value="Aldose_epim"/>
    <property type="match status" value="1"/>
</dbReference>
<dbReference type="PIRSF" id="PIRSF005096">
    <property type="entry name" value="GALM"/>
    <property type="match status" value="1"/>
</dbReference>
<evidence type="ECO:0000256" key="3">
    <source>
        <dbReference type="ARBA" id="ARBA00023235"/>
    </source>
</evidence>
<dbReference type="RefSeq" id="WP_104432224.1">
    <property type="nucleotide sequence ID" value="NZ_PTJD01000004.1"/>
</dbReference>
<keyword evidence="4 5" id="KW-0119">Carbohydrate metabolism</keyword>
<accession>A0A2S6ITC7</accession>
<evidence type="ECO:0000256" key="6">
    <source>
        <dbReference type="PIRSR" id="PIRSR005096-1"/>
    </source>
</evidence>
<dbReference type="CDD" id="cd09019">
    <property type="entry name" value="galactose_mutarotase_like"/>
    <property type="match status" value="1"/>
</dbReference>
<gene>
    <name evidence="10" type="ORF">CLV92_104242</name>
</gene>
<evidence type="ECO:0000256" key="5">
    <source>
        <dbReference type="PIRNR" id="PIRNR005096"/>
    </source>
</evidence>
<comment type="caution">
    <text evidence="10">The sequence shown here is derived from an EMBL/GenBank/DDBJ whole genome shotgun (WGS) entry which is preliminary data.</text>
</comment>
<dbReference type="GO" id="GO:0006006">
    <property type="term" value="P:glucose metabolic process"/>
    <property type="evidence" value="ECO:0007669"/>
    <property type="project" value="TreeGrafter"/>
</dbReference>
<proteinExistence type="inferred from homology"/>
<evidence type="ECO:0000256" key="8">
    <source>
        <dbReference type="PIRSR" id="PIRSR005096-3"/>
    </source>
</evidence>
<dbReference type="InterPro" id="IPR015443">
    <property type="entry name" value="Aldose_1-epimerase"/>
</dbReference>
<dbReference type="GO" id="GO:0030246">
    <property type="term" value="F:carbohydrate binding"/>
    <property type="evidence" value="ECO:0007669"/>
    <property type="project" value="InterPro"/>
</dbReference>
<evidence type="ECO:0000256" key="9">
    <source>
        <dbReference type="SAM" id="MobiDB-lite"/>
    </source>
</evidence>
<comment type="similarity">
    <text evidence="2 5">Belongs to the aldose epimerase family.</text>
</comment>
<evidence type="ECO:0000256" key="7">
    <source>
        <dbReference type="PIRSR" id="PIRSR005096-2"/>
    </source>
</evidence>
<dbReference type="InterPro" id="IPR011013">
    <property type="entry name" value="Gal_mutarotase_sf_dom"/>
</dbReference>
<dbReference type="OrthoDB" id="9779408at2"/>
<dbReference type="Proteomes" id="UP000239485">
    <property type="component" value="Unassembled WGS sequence"/>
</dbReference>
<feature type="active site" description="Proton donor" evidence="6">
    <location>
        <position position="191"/>
    </location>
</feature>
<feature type="binding site" evidence="7">
    <location>
        <position position="263"/>
    </location>
    <ligand>
        <name>beta-D-galactose</name>
        <dbReference type="ChEBI" id="CHEBI:27667"/>
    </ligand>
</feature>
<dbReference type="InterPro" id="IPR047215">
    <property type="entry name" value="Galactose_mutarotase-like"/>
</dbReference>
<dbReference type="GO" id="GO:0033499">
    <property type="term" value="P:galactose catabolic process via UDP-galactose, Leloir pathway"/>
    <property type="evidence" value="ECO:0007669"/>
    <property type="project" value="TreeGrafter"/>
</dbReference>
<dbReference type="AlphaFoldDB" id="A0A2S6ITC7"/>
<evidence type="ECO:0000256" key="4">
    <source>
        <dbReference type="ARBA" id="ARBA00023277"/>
    </source>
</evidence>
<comment type="pathway">
    <text evidence="1 5">Carbohydrate metabolism; hexose metabolism.</text>
</comment>
<evidence type="ECO:0000256" key="2">
    <source>
        <dbReference type="ARBA" id="ARBA00006206"/>
    </source>
</evidence>
<evidence type="ECO:0000313" key="11">
    <source>
        <dbReference type="Proteomes" id="UP000239485"/>
    </source>
</evidence>
<name>A0A2S6ITC7_9ACTN</name>
<sequence>MSSTSAPAETAGTSCETFGRTSSGEDVQRWLLSTPAGAEAAVLSLGGTLHSLRVPGAGGDVELVAGLPDVAAIEASGSFFGATVGRFANRIANARFSLGGVEHHIPSGDAEHALHGGAQGFDRKVWTVEPVPGEAAVRLRLTSPDGDMGFPGTLEVEVVYTLSDLPGGGGELRIDYLATTDAPTPVSLTNHAYYNVDGVGSGTIEPHLLRLAASRYLPVGEGLIPTGELRPVAGTPFDFTEPRRIGERLREADPQIVAAQGYDHCWVLDATFEAAPAEPALVAEVTGTSGRVLQVLTDRPGMQFYSGNFLDGSDADAEGHTVRQSDTLCLETQALPDAVNQPHFGDVVLQPGQEWRSTTVMRVLPPRS</sequence>
<dbReference type="InterPro" id="IPR014718">
    <property type="entry name" value="GH-type_carb-bd"/>
</dbReference>
<dbReference type="SUPFAM" id="SSF74650">
    <property type="entry name" value="Galactose mutarotase-like"/>
    <property type="match status" value="1"/>
</dbReference>
<evidence type="ECO:0000256" key="1">
    <source>
        <dbReference type="ARBA" id="ARBA00005028"/>
    </source>
</evidence>
<feature type="binding site" evidence="8">
    <location>
        <begin position="191"/>
        <end position="193"/>
    </location>
    <ligand>
        <name>beta-D-galactose</name>
        <dbReference type="ChEBI" id="CHEBI:27667"/>
    </ligand>
</feature>
<feature type="binding site" evidence="8">
    <location>
        <begin position="89"/>
        <end position="90"/>
    </location>
    <ligand>
        <name>beta-D-galactose</name>
        <dbReference type="ChEBI" id="CHEBI:27667"/>
    </ligand>
</feature>
<dbReference type="EMBL" id="PTJD01000004">
    <property type="protein sequence ID" value="PPK97421.1"/>
    <property type="molecule type" value="Genomic_DNA"/>
</dbReference>
<dbReference type="GO" id="GO:0005737">
    <property type="term" value="C:cytoplasm"/>
    <property type="evidence" value="ECO:0007669"/>
    <property type="project" value="TreeGrafter"/>
</dbReference>
<dbReference type="PANTHER" id="PTHR10091:SF0">
    <property type="entry name" value="GALACTOSE MUTAROTASE"/>
    <property type="match status" value="1"/>
</dbReference>
<feature type="active site" description="Proton acceptor" evidence="6">
    <location>
        <position position="331"/>
    </location>
</feature>
<dbReference type="Gene3D" id="2.70.98.10">
    <property type="match status" value="1"/>
</dbReference>
<dbReference type="UniPathway" id="UPA00242"/>
<dbReference type="PANTHER" id="PTHR10091">
    <property type="entry name" value="ALDOSE-1-EPIMERASE"/>
    <property type="match status" value="1"/>
</dbReference>